<dbReference type="NCBIfam" id="TIGR01682">
    <property type="entry name" value="moaD"/>
    <property type="match status" value="1"/>
</dbReference>
<dbReference type="AlphaFoldDB" id="A0A433XLT2"/>
<dbReference type="EMBL" id="RZNJ01000001">
    <property type="protein sequence ID" value="RUT34974.1"/>
    <property type="molecule type" value="Genomic_DNA"/>
</dbReference>
<dbReference type="InterPro" id="IPR003749">
    <property type="entry name" value="ThiS/MoaD-like"/>
</dbReference>
<protein>
    <submittedName>
        <fullName evidence="1">Molybdopterin converting factor subunit 1</fullName>
    </submittedName>
</protein>
<keyword evidence="2" id="KW-1185">Reference proteome</keyword>
<dbReference type="SUPFAM" id="SSF54285">
    <property type="entry name" value="MoaD/ThiS"/>
    <property type="match status" value="1"/>
</dbReference>
<organism evidence="1 2">
    <name type="scientific">Arsenicitalea aurantiaca</name>
    <dbReference type="NCBI Taxonomy" id="1783274"/>
    <lineage>
        <taxon>Bacteria</taxon>
        <taxon>Pseudomonadati</taxon>
        <taxon>Pseudomonadota</taxon>
        <taxon>Alphaproteobacteria</taxon>
        <taxon>Hyphomicrobiales</taxon>
        <taxon>Devosiaceae</taxon>
        <taxon>Arsenicitalea</taxon>
    </lineage>
</organism>
<gene>
    <name evidence="1" type="primary">moaD</name>
    <name evidence="1" type="ORF">EMQ25_03195</name>
</gene>
<accession>A0A433XLT2</accession>
<dbReference type="RefSeq" id="WP_127187094.1">
    <property type="nucleotide sequence ID" value="NZ_RZNJ01000001.1"/>
</dbReference>
<comment type="caution">
    <text evidence="1">The sequence shown here is derived from an EMBL/GenBank/DDBJ whole genome shotgun (WGS) entry which is preliminary data.</text>
</comment>
<reference evidence="1 2" key="1">
    <citation type="journal article" date="2016" name="Int. J. Syst. Evol. Microbiol.">
        <title>Arsenicitalea aurantiaca gen. nov., sp. nov., a new member of the family Hyphomicrobiaceae, isolated from high-arsenic sediment.</title>
        <authorList>
            <person name="Mu Y."/>
            <person name="Zhou L."/>
            <person name="Zeng X.C."/>
            <person name="Liu L."/>
            <person name="Pan Y."/>
            <person name="Chen X."/>
            <person name="Wang J."/>
            <person name="Li S."/>
            <person name="Li W.J."/>
            <person name="Wang Y."/>
        </authorList>
    </citation>
    <scope>NUCLEOTIDE SEQUENCE [LARGE SCALE GENOMIC DNA]</scope>
    <source>
        <strain evidence="1 2">42-50</strain>
    </source>
</reference>
<evidence type="ECO:0000313" key="1">
    <source>
        <dbReference type="EMBL" id="RUT34974.1"/>
    </source>
</evidence>
<dbReference type="InterPro" id="IPR012675">
    <property type="entry name" value="Beta-grasp_dom_sf"/>
</dbReference>
<dbReference type="Gene3D" id="3.10.20.30">
    <property type="match status" value="1"/>
</dbReference>
<dbReference type="CDD" id="cd00754">
    <property type="entry name" value="Ubl_MoaD"/>
    <property type="match status" value="1"/>
</dbReference>
<dbReference type="Pfam" id="PF02597">
    <property type="entry name" value="ThiS"/>
    <property type="match status" value="1"/>
</dbReference>
<dbReference type="OrthoDB" id="9800712at2"/>
<sequence>MKILYFAWLRERLDRAEEEIELPPGVTTVGELIAHLRTRDEVTDAAFERPHLIRAALDTELVEHDAPLGSARTLALFPPMTGG</sequence>
<evidence type="ECO:0000313" key="2">
    <source>
        <dbReference type="Proteomes" id="UP000281547"/>
    </source>
</evidence>
<dbReference type="InterPro" id="IPR016155">
    <property type="entry name" value="Mopterin_synth/thiamin_S_b"/>
</dbReference>
<dbReference type="Proteomes" id="UP000281547">
    <property type="component" value="Unassembled WGS sequence"/>
</dbReference>
<proteinExistence type="predicted"/>
<name>A0A433XLT2_9HYPH</name>